<dbReference type="InParanoid" id="A0A6L2P8X6"/>
<keyword evidence="4" id="KW-1133">Transmembrane helix</keyword>
<feature type="non-terminal residue" evidence="7">
    <location>
        <position position="61"/>
    </location>
</feature>
<dbReference type="SUPFAM" id="SSF103481">
    <property type="entry name" value="Multidrug resistance efflux transporter EmrE"/>
    <property type="match status" value="1"/>
</dbReference>
<dbReference type="Proteomes" id="UP000502823">
    <property type="component" value="Unassembled WGS sequence"/>
</dbReference>
<name>A0A6L2P8X6_COPFO</name>
<evidence type="ECO:0000256" key="4">
    <source>
        <dbReference type="ARBA" id="ARBA00022989"/>
    </source>
</evidence>
<evidence type="ECO:0000256" key="5">
    <source>
        <dbReference type="ARBA" id="ARBA00023136"/>
    </source>
</evidence>
<evidence type="ECO:0000313" key="8">
    <source>
        <dbReference type="Proteomes" id="UP000502823"/>
    </source>
</evidence>
<dbReference type="EMBL" id="BLKM01000080">
    <property type="protein sequence ID" value="GFG28761.1"/>
    <property type="molecule type" value="Genomic_DNA"/>
</dbReference>
<evidence type="ECO:0000256" key="1">
    <source>
        <dbReference type="ARBA" id="ARBA00004141"/>
    </source>
</evidence>
<comment type="caution">
    <text evidence="7">The sequence shown here is derived from an EMBL/GenBank/DDBJ whole genome shotgun (WGS) entry which is preliminary data.</text>
</comment>
<dbReference type="GO" id="GO:0016020">
    <property type="term" value="C:membrane"/>
    <property type="evidence" value="ECO:0007669"/>
    <property type="project" value="UniProtKB-SubCell"/>
</dbReference>
<sequence length="61" mass="6319">WVIANYTYQTAVAGTEAGIVTVLSSTSSLFTLVLAAVFPSNLGDHFTLSKLVAVCISISGL</sequence>
<dbReference type="PANTHER" id="PTHR23051:SF0">
    <property type="entry name" value="SOLUTE CARRIER FAMILY 35 MEMBER F5"/>
    <property type="match status" value="1"/>
</dbReference>
<feature type="non-terminal residue" evidence="7">
    <location>
        <position position="1"/>
    </location>
</feature>
<dbReference type="PANTHER" id="PTHR23051">
    <property type="entry name" value="SOLUTE CARRIER FAMILY 35, MEMBER F5"/>
    <property type="match status" value="1"/>
</dbReference>
<evidence type="ECO:0000313" key="7">
    <source>
        <dbReference type="EMBL" id="GFG28761.1"/>
    </source>
</evidence>
<evidence type="ECO:0000256" key="2">
    <source>
        <dbReference type="ARBA" id="ARBA00007863"/>
    </source>
</evidence>
<dbReference type="InterPro" id="IPR037185">
    <property type="entry name" value="EmrE-like"/>
</dbReference>
<keyword evidence="5" id="KW-0472">Membrane</keyword>
<dbReference type="AlphaFoldDB" id="A0A6L2P8X6"/>
<gene>
    <name evidence="7" type="ORF">Cfor_10758</name>
</gene>
<accession>A0A6L2P8X6</accession>
<evidence type="ECO:0000256" key="3">
    <source>
        <dbReference type="ARBA" id="ARBA00022692"/>
    </source>
</evidence>
<organism evidence="7 8">
    <name type="scientific">Coptotermes formosanus</name>
    <name type="common">Formosan subterranean termite</name>
    <dbReference type="NCBI Taxonomy" id="36987"/>
    <lineage>
        <taxon>Eukaryota</taxon>
        <taxon>Metazoa</taxon>
        <taxon>Ecdysozoa</taxon>
        <taxon>Arthropoda</taxon>
        <taxon>Hexapoda</taxon>
        <taxon>Insecta</taxon>
        <taxon>Pterygota</taxon>
        <taxon>Neoptera</taxon>
        <taxon>Polyneoptera</taxon>
        <taxon>Dictyoptera</taxon>
        <taxon>Blattodea</taxon>
        <taxon>Blattoidea</taxon>
        <taxon>Termitoidae</taxon>
        <taxon>Rhinotermitidae</taxon>
        <taxon>Coptotermes</taxon>
    </lineage>
</organism>
<keyword evidence="3" id="KW-0812">Transmembrane</keyword>
<protein>
    <recommendedName>
        <fullName evidence="6">Solute carrier family 35 member F5</fullName>
    </recommendedName>
</protein>
<proteinExistence type="inferred from homology"/>
<evidence type="ECO:0000256" key="6">
    <source>
        <dbReference type="ARBA" id="ARBA00040744"/>
    </source>
</evidence>
<reference evidence="8" key="1">
    <citation type="submission" date="2020-01" db="EMBL/GenBank/DDBJ databases">
        <title>Draft genome sequence of the Termite Coptotermes fromosanus.</title>
        <authorList>
            <person name="Itakura S."/>
            <person name="Yosikawa Y."/>
            <person name="Umezawa K."/>
        </authorList>
    </citation>
    <scope>NUCLEOTIDE SEQUENCE [LARGE SCALE GENOMIC DNA]</scope>
</reference>
<keyword evidence="8" id="KW-1185">Reference proteome</keyword>
<comment type="subcellular location">
    <subcellularLocation>
        <location evidence="1">Membrane</location>
        <topology evidence="1">Multi-pass membrane protein</topology>
    </subcellularLocation>
</comment>
<comment type="similarity">
    <text evidence="2">Belongs to the SLC35F solute transporter family.</text>
</comment>